<accession>A0AAD5SS03</accession>
<dbReference type="PANTHER" id="PTHR45994:SF1">
    <property type="entry name" value="FI21225P1"/>
    <property type="match status" value="1"/>
</dbReference>
<keyword evidence="5" id="KW-1185">Reference proteome</keyword>
<dbReference type="Proteomes" id="UP001211907">
    <property type="component" value="Unassembled WGS sequence"/>
</dbReference>
<evidence type="ECO:0000256" key="1">
    <source>
        <dbReference type="ARBA" id="ARBA00004496"/>
    </source>
</evidence>
<gene>
    <name evidence="4" type="ORF">HK100_007095</name>
</gene>
<comment type="subcellular location">
    <subcellularLocation>
        <location evidence="1">Cytoplasm</location>
    </subcellularLocation>
</comment>
<evidence type="ECO:0000313" key="4">
    <source>
        <dbReference type="EMBL" id="KAJ3091832.1"/>
    </source>
</evidence>
<dbReference type="InterPro" id="IPR024660">
    <property type="entry name" value="UCS_central_dom"/>
</dbReference>
<reference evidence="4" key="1">
    <citation type="submission" date="2020-05" db="EMBL/GenBank/DDBJ databases">
        <title>Phylogenomic resolution of chytrid fungi.</title>
        <authorList>
            <person name="Stajich J.E."/>
            <person name="Amses K."/>
            <person name="Simmons R."/>
            <person name="Seto K."/>
            <person name="Myers J."/>
            <person name="Bonds A."/>
            <person name="Quandt C.A."/>
            <person name="Barry K."/>
            <person name="Liu P."/>
            <person name="Grigoriev I."/>
            <person name="Longcore J.E."/>
            <person name="James T.Y."/>
        </authorList>
    </citation>
    <scope>NUCLEOTIDE SEQUENCE</scope>
    <source>
        <strain evidence="4">JEL0513</strain>
    </source>
</reference>
<evidence type="ECO:0000256" key="2">
    <source>
        <dbReference type="ARBA" id="ARBA00022490"/>
    </source>
</evidence>
<dbReference type="GO" id="GO:0005737">
    <property type="term" value="C:cytoplasm"/>
    <property type="evidence" value="ECO:0007669"/>
    <property type="project" value="UniProtKB-SubCell"/>
</dbReference>
<dbReference type="PANTHER" id="PTHR45994">
    <property type="entry name" value="FI21225P1"/>
    <property type="match status" value="1"/>
</dbReference>
<dbReference type="EMBL" id="JADGJH010003322">
    <property type="protein sequence ID" value="KAJ3091832.1"/>
    <property type="molecule type" value="Genomic_DNA"/>
</dbReference>
<dbReference type="InterPro" id="IPR011989">
    <property type="entry name" value="ARM-like"/>
</dbReference>
<keyword evidence="2" id="KW-0963">Cytoplasm</keyword>
<dbReference type="Gene3D" id="1.25.10.10">
    <property type="entry name" value="Leucine-rich Repeat Variant"/>
    <property type="match status" value="2"/>
</dbReference>
<feature type="domain" description="UNC-45/Cro1/She4 central" evidence="3">
    <location>
        <begin position="197"/>
        <end position="343"/>
    </location>
</feature>
<protein>
    <recommendedName>
        <fullName evidence="3">UNC-45/Cro1/She4 central domain-containing protein</fullName>
    </recommendedName>
</protein>
<dbReference type="SUPFAM" id="SSF48371">
    <property type="entry name" value="ARM repeat"/>
    <property type="match status" value="2"/>
</dbReference>
<evidence type="ECO:0000259" key="3">
    <source>
        <dbReference type="Pfam" id="PF11701"/>
    </source>
</evidence>
<comment type="caution">
    <text evidence="4">The sequence shown here is derived from an EMBL/GenBank/DDBJ whole genome shotgun (WGS) entry which is preliminary data.</text>
</comment>
<evidence type="ECO:0000313" key="5">
    <source>
        <dbReference type="Proteomes" id="UP001211907"/>
    </source>
</evidence>
<dbReference type="GO" id="GO:0051879">
    <property type="term" value="F:Hsp90 protein binding"/>
    <property type="evidence" value="ECO:0007669"/>
    <property type="project" value="TreeGrafter"/>
</dbReference>
<dbReference type="Pfam" id="PF11701">
    <property type="entry name" value="UNC45-central"/>
    <property type="match status" value="1"/>
</dbReference>
<dbReference type="AlphaFoldDB" id="A0AAD5SS03"/>
<name>A0AAD5SS03_9FUNG</name>
<organism evidence="4 5">
    <name type="scientific">Physocladia obscura</name>
    <dbReference type="NCBI Taxonomy" id="109957"/>
    <lineage>
        <taxon>Eukaryota</taxon>
        <taxon>Fungi</taxon>
        <taxon>Fungi incertae sedis</taxon>
        <taxon>Chytridiomycota</taxon>
        <taxon>Chytridiomycota incertae sedis</taxon>
        <taxon>Chytridiomycetes</taxon>
        <taxon>Chytridiales</taxon>
        <taxon>Chytriomycetaceae</taxon>
        <taxon>Physocladia</taxon>
    </lineage>
</organism>
<sequence length="813" mass="85633">MAAARDRAATQNAPPALLAQVSDETAPLSARRAAATSLLAQLSASAFSLSDADGARLLVAALDPASPPDLVAPLVQALNCTPTAHVASAVLDADKSKLAALLHRVPALGLAFVASVIGAENPTENADSAALLSVVDLFADAASDALIPSDEGFTDVDVRLAATNAIITACVSHQIAFKLVSHPSLLARILQTAADSFPQLRSSCPIVLSRIIQPIISQKNQPHAKQTKKLLGDQIMAFLESTTSAHKTTGLLALSAIFAASVDYAAGILLADGVMQEIMDLIEFEKEPVQIATISMLGAACADQACRKVIASPECSSQIVKIYKSAKSSDALKNAAAATLVKIVFVDKELEKSVFADASLAEGFVKSIKAWSRDTADIAGFENCIESLAYLSIRGSVKQIIANDSALLQKLFSTLKSNDSKAVHYGIVTIFTNVTGLRRRLTEEEEQLVKLREVSGESVTKLDPLDDDTRVEARVTKLVVAGVVTPLCGICVSATSSLAAAISQLFLNLCTDKRHRGRIVQDGGVKALATILQKLTDNSTPTSPSLAYLTAAQAIAKIAITTDPAIAFKPASRALDIVRPLIFLLSASDSTLQQFEGLMALTNLASYDDDVRTRIVTAKGVKAMEFLQFSENVMVRRAATEALCNMMCEPSVFNDYVSPAGSTTPISNNSNGGAGQGLRMMIMLCDVDDYETRRAASGALAILSASPDACRLIVADSRGLDTIVGLLFGEEENANPELLHRGVEICKNIAAVGGSISQRLEGAGIVKLLRGLVLNPVQEISYGAVEALRNLQNAGVSVLSKKTGGLTITEIID</sequence>
<dbReference type="InterPro" id="IPR016024">
    <property type="entry name" value="ARM-type_fold"/>
</dbReference>
<proteinExistence type="predicted"/>